<dbReference type="RefSeq" id="WP_388304119.1">
    <property type="nucleotide sequence ID" value="NZ_JBIBDZ010000001.1"/>
</dbReference>
<dbReference type="Proteomes" id="UP001602370">
    <property type="component" value="Unassembled WGS sequence"/>
</dbReference>
<accession>A0ABW6XH05</accession>
<dbReference type="InterPro" id="IPR027417">
    <property type="entry name" value="P-loop_NTPase"/>
</dbReference>
<protein>
    <recommendedName>
        <fullName evidence="4">AAA+ ATPase domain-containing protein</fullName>
    </recommendedName>
</protein>
<feature type="compositionally biased region" description="Low complexity" evidence="1">
    <location>
        <begin position="358"/>
        <end position="373"/>
    </location>
</feature>
<feature type="compositionally biased region" description="Low complexity" evidence="1">
    <location>
        <begin position="168"/>
        <end position="178"/>
    </location>
</feature>
<dbReference type="EMBL" id="JBIBDZ010000001">
    <property type="protein sequence ID" value="MFF5916739.1"/>
    <property type="molecule type" value="Genomic_DNA"/>
</dbReference>
<feature type="compositionally biased region" description="Low complexity" evidence="1">
    <location>
        <begin position="453"/>
        <end position="499"/>
    </location>
</feature>
<organism evidence="2 3">
    <name type="scientific">Streptomyces flavochromogenes</name>
    <dbReference type="NCBI Taxonomy" id="68199"/>
    <lineage>
        <taxon>Bacteria</taxon>
        <taxon>Bacillati</taxon>
        <taxon>Actinomycetota</taxon>
        <taxon>Actinomycetes</taxon>
        <taxon>Kitasatosporales</taxon>
        <taxon>Streptomycetaceae</taxon>
        <taxon>Streptomyces</taxon>
    </lineage>
</organism>
<dbReference type="SUPFAM" id="SSF52540">
    <property type="entry name" value="P-loop containing nucleoside triphosphate hydrolases"/>
    <property type="match status" value="1"/>
</dbReference>
<keyword evidence="3" id="KW-1185">Reference proteome</keyword>
<evidence type="ECO:0000313" key="2">
    <source>
        <dbReference type="EMBL" id="MFF5916739.1"/>
    </source>
</evidence>
<evidence type="ECO:0008006" key="4">
    <source>
        <dbReference type="Google" id="ProtNLM"/>
    </source>
</evidence>
<comment type="caution">
    <text evidence="2">The sequence shown here is derived from an EMBL/GenBank/DDBJ whole genome shotgun (WGS) entry which is preliminary data.</text>
</comment>
<proteinExistence type="predicted"/>
<feature type="compositionally biased region" description="Low complexity" evidence="1">
    <location>
        <begin position="430"/>
        <end position="445"/>
    </location>
</feature>
<reference evidence="2 3" key="1">
    <citation type="submission" date="2024-10" db="EMBL/GenBank/DDBJ databases">
        <title>The Natural Products Discovery Center: Release of the First 8490 Sequenced Strains for Exploring Actinobacteria Biosynthetic Diversity.</title>
        <authorList>
            <person name="Kalkreuter E."/>
            <person name="Kautsar S.A."/>
            <person name="Yang D."/>
            <person name="Bader C.D."/>
            <person name="Teijaro C.N."/>
            <person name="Fluegel L."/>
            <person name="Davis C.M."/>
            <person name="Simpson J.R."/>
            <person name="Lauterbach L."/>
            <person name="Steele A.D."/>
            <person name="Gui C."/>
            <person name="Meng S."/>
            <person name="Li G."/>
            <person name="Viehrig K."/>
            <person name="Ye F."/>
            <person name="Su P."/>
            <person name="Kiefer A.F."/>
            <person name="Nichols A."/>
            <person name="Cepeda A.J."/>
            <person name="Yan W."/>
            <person name="Fan B."/>
            <person name="Jiang Y."/>
            <person name="Adhikari A."/>
            <person name="Zheng C.-J."/>
            <person name="Schuster L."/>
            <person name="Cowan T.M."/>
            <person name="Smanski M.J."/>
            <person name="Chevrette M.G."/>
            <person name="De Carvalho L.P.S."/>
            <person name="Shen B."/>
        </authorList>
    </citation>
    <scope>NUCLEOTIDE SEQUENCE [LARGE SCALE GENOMIC DNA]</scope>
    <source>
        <strain evidence="2 3">NPDC012605</strain>
    </source>
</reference>
<evidence type="ECO:0000313" key="3">
    <source>
        <dbReference type="Proteomes" id="UP001602370"/>
    </source>
</evidence>
<feature type="compositionally biased region" description="Pro residues" evidence="1">
    <location>
        <begin position="508"/>
        <end position="522"/>
    </location>
</feature>
<name>A0ABW6XH05_9ACTN</name>
<feature type="compositionally biased region" description="Low complexity" evidence="1">
    <location>
        <begin position="523"/>
        <end position="542"/>
    </location>
</feature>
<gene>
    <name evidence="2" type="ORF">ACFY8C_00130</name>
</gene>
<feature type="compositionally biased region" description="Pro residues" evidence="1">
    <location>
        <begin position="420"/>
        <end position="429"/>
    </location>
</feature>
<feature type="region of interest" description="Disordered" evidence="1">
    <location>
        <begin position="168"/>
        <end position="226"/>
    </location>
</feature>
<feature type="region of interest" description="Disordered" evidence="1">
    <location>
        <begin position="358"/>
        <end position="573"/>
    </location>
</feature>
<evidence type="ECO:0000256" key="1">
    <source>
        <dbReference type="SAM" id="MobiDB-lite"/>
    </source>
</evidence>
<dbReference type="Gene3D" id="3.40.50.300">
    <property type="entry name" value="P-loop containing nucleotide triphosphate hydrolases"/>
    <property type="match status" value="1"/>
</dbReference>
<sequence>MHGWVNGVRSWLSSLDEEALRSLLTWHRCLRGDRHAHTSDRPPRPAPPSRRELHAVRVRLAKAQQGQLTSIASCGLVWAVKALHTEYGFSHRALAEPTLDELLAMLRVLDPPLARCALYGMLLPGTSRLPVGPLAREHGAALQAAADSSPPPGAHEIGARFEALEAAAAPEDPEAGSAVTEAPAEAPDGPWAPDDLPRSGALSDSVLPTTTPDREDAASVPVPGPEPLVDLSASLARLRQDGERLAAVLRAAADAVEAGPLPADAPGDAIAAWTGDRERLAEALAAEGVDWGPDLGYSDAGAGLTRLREARAEQADALRRKAVRYTELLEWADDEEEAADLRRHLERIEAQLRDLGAPAGEEPAAGPEEPAAPGGQGTGPVEEAPVGRTEHGTGDATAMTGGGRVRAGASAIEAVRRAVEPPPPTPLLTPAPSTAHPTAPVQAAPPTQPPAPARASSPAQASVPAEQTAPAPAAVPAQQTAPAPIQEPAPAATQEPAPATERDTVPTPAEPAPVPVAEPTPVPASSSPQAPAQARPSQPQAPVEDEPWPPGVAAPDWDPYAPWDTGSEPPVGRLLRDGRLAEAYWMTVASRESDVRARTLAFAAAAFGCVSDSEATPVQMAHELDPALAAQDREAHLVALAAALRTGLTARWPHGLISGFVMPSGLTGPWQQLLTVLVAAVRDGRAFEPGMLQGSAEGLEAATREEIGLTARQLLDDLPRRKMKYQRASQVLQYLVGPSGPVRQALNEVVEWSAQSPAQYTGTPGFRALGEELWRAEDIDRLIEDTDALFRTSKQAKEPITAGALRQLHTACRSVGELLMRAEAAHAAARPHQGVSERGIPELASVLRHLAEEPAPSGTGGAALGLLRAWLTGEQVRSADAAADRLRENGGPVPPAGALLRLPDLPRDALGDPDLADPRAARRIAALLTPADAEYALARYLDDGDLHLAKALIAAVENEPEEYGCTDPEWGEAAARRLAQGHEDWRRAVAEHHRAAAGLLAQMRTLNQLAADEEREFVGRLQEFADGEESGRYRFAVDALRTLEAELVTLVETYTRQLRENLAQLRSRPDRPLSAADHDRIARLIDEGDTVTAQEFLALATSHKPLPERPADDGSELAAFLTGVTAPDAPKGGGEGIDADWWAKHYGDPDASLTPAAGNGLESWAALCTSQGRRGEWQQHIPRVLRLLGLELSTHQVTAERVALGQGMRRFKVRARVAERAGYVAALGSRASSYTVLLIWEEQPADGPLAHLEDADVGANIVLYLHPLGMEGRRGLAESARSFAQQALVVDSAVMGWMAARAPGSFRSLQRVTLPWAAYNPYTPFVAGLVPPEVFYGRDEEMREVMGREGGMFLYGGRQLGKSALLRRVAEIFPSRADAHVAVYLDLLKAEIGHAEAPDRIWSRLVEDLKRKGVFGNKMSEQANPDVVVRNIQSWLDEDDTRRILVLADEADAFLNTDSRRAYRVGSESTFPNVMHFQRLMEQTERRFKIVFAGLHQVQRFGHLSNVSTVHGGPDVLVGPLGTQAAVRLVTEPMAALGYFFERPELVWRILAITNYQANLVQIFCRELVRVLHDRPYSWSGNPVRITEDDVQKVAASETVRRQIAERLRFTINLEDRYRVLALVIALCSLKDNYRGDYSASELLQEAREAWPEGFEMLSAKQAQIFLTEMVGLGLLIQLGDRSRFAVRSPNVVNMLGTREELELELRETEFGLPYDYNPHAARRILGRDARHVQTYSPLTEEQLHETAQSGVSLIGATALHRPELVRRAVTAFAENRGVDVVPYAHGDDLAALLKSRRRKAHVIIADLRGAAVDELRETVRSLLVHAGPAADRLVRQTERRSGGNENRSVVVVAGPAALAELAADDGHEELSVRWLRPERWTADALRAWSECPFVSREDRDRLVAATGGWPRWMEAAVTDVSVHGATLDNAVERIRALIAGPRNIEEHLRLSGLDARDLDLLAAWTGYVGEGQGVPRDDVGAAVELSDADTDAWLQHLGRLGVLDETPEGFAVEPVTYRAVRSRAAAGEK</sequence>